<dbReference type="NCBIfam" id="TIGR01840">
    <property type="entry name" value="esterase_phb"/>
    <property type="match status" value="1"/>
</dbReference>
<dbReference type="InterPro" id="IPR050955">
    <property type="entry name" value="Plant_Biomass_Hydrol_Est"/>
</dbReference>
<evidence type="ECO:0000256" key="3">
    <source>
        <dbReference type="SAM" id="MobiDB-lite"/>
    </source>
</evidence>
<sequence length="381" mass="40286">MKMNENFLAAMHEATRLLQTAGPLEATAAIQRALGGVMPAVKQQARAPEDYAAVLGALAGTPLIQPDAFQIFEGKRNPEPGTTAPSVEVEDRGHVLTRSFSGPAGTREYKLYVPSGYHGQPLPLIVMLHGCTQNADDFAAGTKMNALAESQPCFAVYPTQSQSANASKCWNWFKPGHQRRGQGEPSIIAGITNEVIETYKVDTRRVYVAGLSAGGAMAAVMADTYPDLYAAVGVHSGLPLGAAHNLPSALAVMKGGSAGRGKRRSRPAHAAPMPKIPSIVFHGDADSTVHPCNGDQLVAAFSGGDSMPNSTTQQGRVPGGRSYTRRLFNERDGIATCEQWIVHGAPHAWSGGSPAGSYTDVNGPDASREMLRFFLAHAKTA</sequence>
<keyword evidence="1" id="KW-0732">Signal</keyword>
<accession>A0A1K0ILT8</accession>
<dbReference type="SUPFAM" id="SSF53474">
    <property type="entry name" value="alpha/beta-Hydrolases"/>
    <property type="match status" value="1"/>
</dbReference>
<evidence type="ECO:0000313" key="4">
    <source>
        <dbReference type="EMBL" id="SCU87483.1"/>
    </source>
</evidence>
<feature type="region of interest" description="Disordered" evidence="3">
    <location>
        <begin position="255"/>
        <end position="274"/>
    </location>
</feature>
<dbReference type="InterPro" id="IPR029058">
    <property type="entry name" value="AB_hydrolase_fold"/>
</dbReference>
<dbReference type="GO" id="GO:0005576">
    <property type="term" value="C:extracellular region"/>
    <property type="evidence" value="ECO:0007669"/>
    <property type="project" value="InterPro"/>
</dbReference>
<feature type="region of interest" description="Disordered" evidence="3">
    <location>
        <begin position="301"/>
        <end position="321"/>
    </location>
</feature>
<dbReference type="GO" id="GO:0016787">
    <property type="term" value="F:hydrolase activity"/>
    <property type="evidence" value="ECO:0007669"/>
    <property type="project" value="UniProtKB-KW"/>
</dbReference>
<evidence type="ECO:0000256" key="1">
    <source>
        <dbReference type="ARBA" id="ARBA00022729"/>
    </source>
</evidence>
<proteinExistence type="predicted"/>
<evidence type="ECO:0000256" key="2">
    <source>
        <dbReference type="ARBA" id="ARBA00022801"/>
    </source>
</evidence>
<protein>
    <submittedName>
        <fullName evidence="4">Esterase, PHB depolymerase family</fullName>
    </submittedName>
</protein>
<dbReference type="PANTHER" id="PTHR43037:SF1">
    <property type="entry name" value="BLL1128 PROTEIN"/>
    <property type="match status" value="1"/>
</dbReference>
<gene>
    <name evidence="4" type="ORF">CNECB9_470012</name>
</gene>
<dbReference type="Pfam" id="PF10503">
    <property type="entry name" value="Esterase_PHB"/>
    <property type="match status" value="1"/>
</dbReference>
<dbReference type="InterPro" id="IPR010126">
    <property type="entry name" value="Esterase_phb"/>
</dbReference>
<keyword evidence="2" id="KW-0378">Hydrolase</keyword>
<name>A0A1K0ILT8_CUPNE</name>
<dbReference type="EMBL" id="FMSH01000412">
    <property type="protein sequence ID" value="SCU87483.1"/>
    <property type="molecule type" value="Genomic_DNA"/>
</dbReference>
<reference evidence="4" key="1">
    <citation type="submission" date="2016-09" db="EMBL/GenBank/DDBJ databases">
        <authorList>
            <person name="Capua I."/>
            <person name="De Benedictis P."/>
            <person name="Joannis T."/>
            <person name="Lombin L.H."/>
            <person name="Cattoli G."/>
        </authorList>
    </citation>
    <scope>NUCLEOTIDE SEQUENCE</scope>
    <source>
        <strain evidence="4">B9</strain>
    </source>
</reference>
<dbReference type="AlphaFoldDB" id="A0A1K0ILT8"/>
<dbReference type="PANTHER" id="PTHR43037">
    <property type="entry name" value="UNNAMED PRODUCT-RELATED"/>
    <property type="match status" value="1"/>
</dbReference>
<dbReference type="Gene3D" id="3.40.50.1820">
    <property type="entry name" value="alpha/beta hydrolase"/>
    <property type="match status" value="1"/>
</dbReference>
<organism evidence="4">
    <name type="scientific">Cupriavidus necator</name>
    <name type="common">Alcaligenes eutrophus</name>
    <name type="synonym">Ralstonia eutropha</name>
    <dbReference type="NCBI Taxonomy" id="106590"/>
    <lineage>
        <taxon>Bacteria</taxon>
        <taxon>Pseudomonadati</taxon>
        <taxon>Pseudomonadota</taxon>
        <taxon>Betaproteobacteria</taxon>
        <taxon>Burkholderiales</taxon>
        <taxon>Burkholderiaceae</taxon>
        <taxon>Cupriavidus</taxon>
    </lineage>
</organism>